<sequence length="202" mass="22478">MAEVVAEVPRPVGRERLLLATEACLKAGHEVRIADICRDADVSAALIYKYFVDREDLVAEAYARIFKGLVASDLAAFAHFPTDLHQLRIAVREQAKEIFSAERDEVRWARLEALAHARMNPGVGERIEQARHELVMAMADTIMNLQGEKLNREQAETFSVIALGLVLGVTAMSPGRMGDTQRLGLAHMWSDMVYATLTHVHS</sequence>
<dbReference type="GO" id="GO:0003677">
    <property type="term" value="F:DNA binding"/>
    <property type="evidence" value="ECO:0007669"/>
    <property type="project" value="UniProtKB-KW"/>
</dbReference>
<evidence type="ECO:0000313" key="3">
    <source>
        <dbReference type="EMBL" id="CAB4611443.1"/>
    </source>
</evidence>
<dbReference type="InterPro" id="IPR009057">
    <property type="entry name" value="Homeodomain-like_sf"/>
</dbReference>
<dbReference type="SUPFAM" id="SSF46689">
    <property type="entry name" value="Homeodomain-like"/>
    <property type="match status" value="1"/>
</dbReference>
<dbReference type="AlphaFoldDB" id="A0A6J6HFX0"/>
<keyword evidence="1" id="KW-0238">DNA-binding</keyword>
<evidence type="ECO:0000259" key="2">
    <source>
        <dbReference type="Pfam" id="PF00440"/>
    </source>
</evidence>
<dbReference type="Pfam" id="PF00440">
    <property type="entry name" value="TetR_N"/>
    <property type="match status" value="1"/>
</dbReference>
<organism evidence="3">
    <name type="scientific">freshwater metagenome</name>
    <dbReference type="NCBI Taxonomy" id="449393"/>
    <lineage>
        <taxon>unclassified sequences</taxon>
        <taxon>metagenomes</taxon>
        <taxon>ecological metagenomes</taxon>
    </lineage>
</organism>
<feature type="domain" description="HTH tetR-type" evidence="2">
    <location>
        <begin position="29"/>
        <end position="61"/>
    </location>
</feature>
<evidence type="ECO:0000256" key="1">
    <source>
        <dbReference type="ARBA" id="ARBA00023125"/>
    </source>
</evidence>
<proteinExistence type="predicted"/>
<accession>A0A6J6HFX0</accession>
<name>A0A6J6HFX0_9ZZZZ</name>
<dbReference type="Gene3D" id="1.10.357.10">
    <property type="entry name" value="Tetracycline Repressor, domain 2"/>
    <property type="match status" value="1"/>
</dbReference>
<dbReference type="InterPro" id="IPR001647">
    <property type="entry name" value="HTH_TetR"/>
</dbReference>
<gene>
    <name evidence="3" type="ORF">UFOPK1908_00065</name>
</gene>
<protein>
    <submittedName>
        <fullName evidence="3">Unannotated protein</fullName>
    </submittedName>
</protein>
<reference evidence="3" key="1">
    <citation type="submission" date="2020-05" db="EMBL/GenBank/DDBJ databases">
        <authorList>
            <person name="Chiriac C."/>
            <person name="Salcher M."/>
            <person name="Ghai R."/>
            <person name="Kavagutti S V."/>
        </authorList>
    </citation>
    <scope>NUCLEOTIDE SEQUENCE</scope>
</reference>
<dbReference type="EMBL" id="CAEZVB010000001">
    <property type="protein sequence ID" value="CAB4611443.1"/>
    <property type="molecule type" value="Genomic_DNA"/>
</dbReference>